<feature type="transmembrane region" description="Helical" evidence="1">
    <location>
        <begin position="101"/>
        <end position="120"/>
    </location>
</feature>
<organism evidence="2 3">
    <name type="scientific">Lithospermum erythrorhizon</name>
    <name type="common">Purple gromwell</name>
    <name type="synonym">Lithospermum officinale var. erythrorhizon</name>
    <dbReference type="NCBI Taxonomy" id="34254"/>
    <lineage>
        <taxon>Eukaryota</taxon>
        <taxon>Viridiplantae</taxon>
        <taxon>Streptophyta</taxon>
        <taxon>Embryophyta</taxon>
        <taxon>Tracheophyta</taxon>
        <taxon>Spermatophyta</taxon>
        <taxon>Magnoliopsida</taxon>
        <taxon>eudicotyledons</taxon>
        <taxon>Gunneridae</taxon>
        <taxon>Pentapetalae</taxon>
        <taxon>asterids</taxon>
        <taxon>lamiids</taxon>
        <taxon>Boraginales</taxon>
        <taxon>Boraginaceae</taxon>
        <taxon>Boraginoideae</taxon>
        <taxon>Lithospermeae</taxon>
        <taxon>Lithospermum</taxon>
    </lineage>
</organism>
<feature type="transmembrane region" description="Helical" evidence="1">
    <location>
        <begin position="185"/>
        <end position="207"/>
    </location>
</feature>
<proteinExistence type="predicted"/>
<sequence>MEEYSSSTLPPVRTCKILRRSIFIFLRNYQFFTSTAAILAFPFAASTLLAQALVNTPSSSPLLLTIHARLKSLFYAAGFPVPSEFISILNWKISQTISTSFFVLPVTLSFFLLAKGAIIQELRNSNTAMIFAYLPLVKTQLWNFLLIFCANATFFSIIFLAFNILDALGLNNSNSLLIISASSAVLYSIMLANTVIICNLALILSGSEMKGGYMSILRACILIKGRTATAMSLMVAINIAQAALEALFQYRILRAYYHSDTFPGLASEAILIAYLYAIVLVLETIIGFVFFQSCNSSCMKDVSAIVCSKTVDEFP</sequence>
<dbReference type="AlphaFoldDB" id="A0AAV3R2W8"/>
<gene>
    <name evidence="2" type="ORF">LIER_40789</name>
</gene>
<accession>A0AAV3R2W8</accession>
<keyword evidence="1" id="KW-1133">Transmembrane helix</keyword>
<feature type="transmembrane region" description="Helical" evidence="1">
    <location>
        <begin position="270"/>
        <end position="291"/>
    </location>
</feature>
<reference evidence="2 3" key="1">
    <citation type="submission" date="2024-01" db="EMBL/GenBank/DDBJ databases">
        <title>The complete chloroplast genome sequence of Lithospermum erythrorhizon: insights into the phylogenetic relationship among Boraginaceae species and the maternal lineages of purple gromwells.</title>
        <authorList>
            <person name="Okada T."/>
            <person name="Watanabe K."/>
        </authorList>
    </citation>
    <scope>NUCLEOTIDE SEQUENCE [LARGE SCALE GENOMIC DNA]</scope>
</reference>
<evidence type="ECO:0000313" key="2">
    <source>
        <dbReference type="EMBL" id="GAA0169581.1"/>
    </source>
</evidence>
<dbReference type="PANTHER" id="PTHR33133:SF3">
    <property type="entry name" value="TRANSMEMBRANE PROTEIN"/>
    <property type="match status" value="1"/>
</dbReference>
<dbReference type="EMBL" id="BAABME010024140">
    <property type="protein sequence ID" value="GAA0169581.1"/>
    <property type="molecule type" value="Genomic_DNA"/>
</dbReference>
<dbReference type="PANTHER" id="PTHR33133">
    <property type="entry name" value="OS08G0107100 PROTEIN-RELATED"/>
    <property type="match status" value="1"/>
</dbReference>
<comment type="caution">
    <text evidence="2">The sequence shown here is derived from an EMBL/GenBank/DDBJ whole genome shotgun (WGS) entry which is preliminary data.</text>
</comment>
<protein>
    <submittedName>
        <fullName evidence="2">Uncharacterized protein</fullName>
    </submittedName>
</protein>
<keyword evidence="1" id="KW-0472">Membrane</keyword>
<feature type="transmembrane region" description="Helical" evidence="1">
    <location>
        <begin position="29"/>
        <end position="54"/>
    </location>
</feature>
<keyword evidence="1" id="KW-0812">Transmembrane</keyword>
<keyword evidence="3" id="KW-1185">Reference proteome</keyword>
<name>A0AAV3R2W8_LITER</name>
<evidence type="ECO:0000313" key="3">
    <source>
        <dbReference type="Proteomes" id="UP001454036"/>
    </source>
</evidence>
<dbReference type="Proteomes" id="UP001454036">
    <property type="component" value="Unassembled WGS sequence"/>
</dbReference>
<evidence type="ECO:0000256" key="1">
    <source>
        <dbReference type="SAM" id="Phobius"/>
    </source>
</evidence>
<feature type="transmembrane region" description="Helical" evidence="1">
    <location>
        <begin position="228"/>
        <end position="250"/>
    </location>
</feature>
<feature type="transmembrane region" description="Helical" evidence="1">
    <location>
        <begin position="141"/>
        <end position="165"/>
    </location>
</feature>